<dbReference type="InterPro" id="IPR013083">
    <property type="entry name" value="Znf_RING/FYVE/PHD"/>
</dbReference>
<dbReference type="Gene3D" id="3.30.530.20">
    <property type="match status" value="1"/>
</dbReference>
<dbReference type="PANTHER" id="PTHR13510:SF44">
    <property type="entry name" value="RABENOSYN-5"/>
    <property type="match status" value="1"/>
</dbReference>
<protein>
    <recommendedName>
        <fullName evidence="9">FYVE-type domain-containing protein</fullName>
    </recommendedName>
</protein>
<keyword evidence="1" id="KW-0479">Metal-binding</keyword>
<feature type="domain" description="FYVE-type" evidence="5">
    <location>
        <begin position="258"/>
        <end position="312"/>
    </location>
</feature>
<dbReference type="InterPro" id="IPR002913">
    <property type="entry name" value="START_lipid-bd_dom"/>
</dbReference>
<keyword evidence="3" id="KW-0862">Zinc</keyword>
<keyword evidence="2 4" id="KW-0863">Zinc-finger</keyword>
<dbReference type="Gene3D" id="3.30.40.10">
    <property type="entry name" value="Zinc/RING finger domain, C3HC4 (zinc finger)"/>
    <property type="match status" value="1"/>
</dbReference>
<evidence type="ECO:0000313" key="7">
    <source>
        <dbReference type="EMBL" id="KAF0730209.1"/>
    </source>
</evidence>
<name>A0A6G0WRV9_9STRA</name>
<dbReference type="InterPro" id="IPR023393">
    <property type="entry name" value="START-like_dom_sf"/>
</dbReference>
<evidence type="ECO:0000256" key="4">
    <source>
        <dbReference type="PROSITE-ProRule" id="PRU00091"/>
    </source>
</evidence>
<evidence type="ECO:0008006" key="9">
    <source>
        <dbReference type="Google" id="ProtNLM"/>
    </source>
</evidence>
<dbReference type="PANTHER" id="PTHR13510">
    <property type="entry name" value="FYVE-FINGER-CONTAINING RAB5 EFFECTOR PROTEIN RABENOSYN-5-RELATED"/>
    <property type="match status" value="1"/>
</dbReference>
<reference evidence="7 8" key="1">
    <citation type="submission" date="2019-07" db="EMBL/GenBank/DDBJ databases">
        <title>Genomics analysis of Aphanomyces spp. identifies a new class of oomycete effector associated with host adaptation.</title>
        <authorList>
            <person name="Gaulin E."/>
        </authorList>
    </citation>
    <scope>NUCLEOTIDE SEQUENCE [LARGE SCALE GENOMIC DNA]</scope>
    <source>
        <strain evidence="7 8">ATCC 201684</strain>
    </source>
</reference>
<dbReference type="Pfam" id="PF01363">
    <property type="entry name" value="FYVE"/>
    <property type="match status" value="1"/>
</dbReference>
<sequence length="387" mass="43808">MMRLPPDFFKCSPLTPEDYEEYTDLAMQNKRDLLEKADISNPQYKWKRVADEAEVEIFRGRDPYRPTSASLFCSTAEIAATLDEVANFFRMWSRDEFKEMVDRTDLAYLDTATLYTIHKSPDLKIRLQWMLEKTPFDVVGKKRDFCCLVSSRILRDENGRRAYVNSAASIQSPCCPEFPNVIRTVHLGSGIICRDSARPGYLELMLIAHCDLRGVLPNAIKERTAMDLCRMIQTIDRNLRQDRLTGTPFLTGDQLVERSSRQQCKLCQRKFCFFRQKKNCFKCGEVVCTQCGPKWDVRVEGTLVKVRACTTCSLLSRPSIGGNAGTTTSTITTPSSISSTDVWNLADGDDSDDDDDDESSFVSFITDSSMSHDSVSTGGRPTFDHSL</sequence>
<organism evidence="7 8">
    <name type="scientific">Aphanomyces euteiches</name>
    <dbReference type="NCBI Taxonomy" id="100861"/>
    <lineage>
        <taxon>Eukaryota</taxon>
        <taxon>Sar</taxon>
        <taxon>Stramenopiles</taxon>
        <taxon>Oomycota</taxon>
        <taxon>Saprolegniomycetes</taxon>
        <taxon>Saprolegniales</taxon>
        <taxon>Verrucalvaceae</taxon>
        <taxon>Aphanomyces</taxon>
    </lineage>
</organism>
<dbReference type="SUPFAM" id="SSF55961">
    <property type="entry name" value="Bet v1-like"/>
    <property type="match status" value="1"/>
</dbReference>
<dbReference type="GO" id="GO:0008270">
    <property type="term" value="F:zinc ion binding"/>
    <property type="evidence" value="ECO:0007669"/>
    <property type="project" value="UniProtKB-KW"/>
</dbReference>
<evidence type="ECO:0000256" key="2">
    <source>
        <dbReference type="ARBA" id="ARBA00022771"/>
    </source>
</evidence>
<dbReference type="InterPro" id="IPR011011">
    <property type="entry name" value="Znf_FYVE_PHD"/>
</dbReference>
<gene>
    <name evidence="7" type="ORF">Ae201684_012213</name>
</gene>
<evidence type="ECO:0000256" key="3">
    <source>
        <dbReference type="ARBA" id="ARBA00022833"/>
    </source>
</evidence>
<evidence type="ECO:0000259" key="5">
    <source>
        <dbReference type="PROSITE" id="PS50178"/>
    </source>
</evidence>
<dbReference type="PROSITE" id="PS50178">
    <property type="entry name" value="ZF_FYVE"/>
    <property type="match status" value="1"/>
</dbReference>
<accession>A0A6G0WRV9</accession>
<feature type="domain" description="START" evidence="6">
    <location>
        <begin position="15"/>
        <end position="227"/>
    </location>
</feature>
<dbReference type="EMBL" id="VJMJ01000155">
    <property type="protein sequence ID" value="KAF0730209.1"/>
    <property type="molecule type" value="Genomic_DNA"/>
</dbReference>
<evidence type="ECO:0000256" key="1">
    <source>
        <dbReference type="ARBA" id="ARBA00022723"/>
    </source>
</evidence>
<dbReference type="AlphaFoldDB" id="A0A6G0WRV9"/>
<evidence type="ECO:0000313" key="8">
    <source>
        <dbReference type="Proteomes" id="UP000481153"/>
    </source>
</evidence>
<dbReference type="SUPFAM" id="SSF57903">
    <property type="entry name" value="FYVE/PHD zinc finger"/>
    <property type="match status" value="1"/>
</dbReference>
<dbReference type="Proteomes" id="UP000481153">
    <property type="component" value="Unassembled WGS sequence"/>
</dbReference>
<dbReference type="InterPro" id="IPR000306">
    <property type="entry name" value="Znf_FYVE"/>
</dbReference>
<dbReference type="InterPro" id="IPR052727">
    <property type="entry name" value="Rab4/Rab5_effector"/>
</dbReference>
<proteinExistence type="predicted"/>
<keyword evidence="8" id="KW-1185">Reference proteome</keyword>
<evidence type="ECO:0000259" key="6">
    <source>
        <dbReference type="PROSITE" id="PS50848"/>
    </source>
</evidence>
<dbReference type="InterPro" id="IPR017455">
    <property type="entry name" value="Znf_FYVE-rel"/>
</dbReference>
<dbReference type="GO" id="GO:0008289">
    <property type="term" value="F:lipid binding"/>
    <property type="evidence" value="ECO:0007669"/>
    <property type="project" value="InterPro"/>
</dbReference>
<comment type="caution">
    <text evidence="7">The sequence shown here is derived from an EMBL/GenBank/DDBJ whole genome shotgun (WGS) entry which is preliminary data.</text>
</comment>
<dbReference type="VEuPathDB" id="FungiDB:AeMF1_003434"/>
<dbReference type="PROSITE" id="PS50848">
    <property type="entry name" value="START"/>
    <property type="match status" value="1"/>
</dbReference>